<keyword evidence="7" id="KW-0132">Cell division</keyword>
<dbReference type="RefSeq" id="WP_058635597.1">
    <property type="nucleotide sequence ID" value="NZ_LDPZ01000030.1"/>
</dbReference>
<dbReference type="SUPFAM" id="SSF56601">
    <property type="entry name" value="beta-lactamase/transpeptidase-like"/>
    <property type="match status" value="1"/>
</dbReference>
<organism evidence="7 8">
    <name type="scientific">Aureimonas ureilytica</name>
    <dbReference type="NCBI Taxonomy" id="401562"/>
    <lineage>
        <taxon>Bacteria</taxon>
        <taxon>Pseudomonadati</taxon>
        <taxon>Pseudomonadota</taxon>
        <taxon>Alphaproteobacteria</taxon>
        <taxon>Hyphomicrobiales</taxon>
        <taxon>Aurantimonadaceae</taxon>
        <taxon>Aureimonas</taxon>
    </lineage>
</organism>
<dbReference type="GO" id="GO:0005886">
    <property type="term" value="C:plasma membrane"/>
    <property type="evidence" value="ECO:0007669"/>
    <property type="project" value="TreeGrafter"/>
</dbReference>
<dbReference type="SUPFAM" id="SSF56519">
    <property type="entry name" value="Penicillin binding protein dimerisation domain"/>
    <property type="match status" value="1"/>
</dbReference>
<dbReference type="InterPro" id="IPR050515">
    <property type="entry name" value="Beta-lactam/transpept"/>
</dbReference>
<dbReference type="Gene3D" id="3.40.710.10">
    <property type="entry name" value="DD-peptidase/beta-lactamase superfamily"/>
    <property type="match status" value="1"/>
</dbReference>
<keyword evidence="2" id="KW-0378">Hydrolase</keyword>
<proteinExistence type="predicted"/>
<dbReference type="Gene3D" id="3.30.450.330">
    <property type="match status" value="1"/>
</dbReference>
<dbReference type="InterPro" id="IPR036138">
    <property type="entry name" value="PBP_dimer_sf"/>
</dbReference>
<dbReference type="GO" id="GO:0071555">
    <property type="term" value="P:cell wall organization"/>
    <property type="evidence" value="ECO:0007669"/>
    <property type="project" value="TreeGrafter"/>
</dbReference>
<dbReference type="PANTHER" id="PTHR30627:SF1">
    <property type="entry name" value="PEPTIDOGLYCAN D,D-TRANSPEPTIDASE FTSI"/>
    <property type="match status" value="1"/>
</dbReference>
<accession>A0A175R8E5</accession>
<keyword evidence="3 4" id="KW-0472">Membrane</keyword>
<evidence type="ECO:0000259" key="6">
    <source>
        <dbReference type="Pfam" id="PF03717"/>
    </source>
</evidence>
<name>A0A175R8E5_9HYPH</name>
<comment type="caution">
    <text evidence="7">The sequence shown here is derived from an EMBL/GenBank/DDBJ whole genome shotgun (WGS) entry which is preliminary data.</text>
</comment>
<gene>
    <name evidence="7" type="ORF">NS226_14705</name>
</gene>
<evidence type="ECO:0000313" key="7">
    <source>
        <dbReference type="EMBL" id="KTQ94095.1"/>
    </source>
</evidence>
<comment type="subcellular location">
    <subcellularLocation>
        <location evidence="1">Membrane</location>
    </subcellularLocation>
</comment>
<keyword evidence="7" id="KW-0131">Cell cycle</keyword>
<dbReference type="GO" id="GO:0051301">
    <property type="term" value="P:cell division"/>
    <property type="evidence" value="ECO:0007669"/>
    <property type="project" value="UniProtKB-KW"/>
</dbReference>
<evidence type="ECO:0000256" key="3">
    <source>
        <dbReference type="ARBA" id="ARBA00023136"/>
    </source>
</evidence>
<evidence type="ECO:0000313" key="8">
    <source>
        <dbReference type="Proteomes" id="UP000078272"/>
    </source>
</evidence>
<dbReference type="Gene3D" id="3.90.1310.10">
    <property type="entry name" value="Penicillin-binding protein 2a (Domain 2)"/>
    <property type="match status" value="1"/>
</dbReference>
<dbReference type="Pfam" id="PF00905">
    <property type="entry name" value="Transpeptidase"/>
    <property type="match status" value="1"/>
</dbReference>
<keyword evidence="2" id="KW-0645">Protease</keyword>
<dbReference type="EMBL" id="LDPZ01000030">
    <property type="protein sequence ID" value="KTQ94095.1"/>
    <property type="molecule type" value="Genomic_DNA"/>
</dbReference>
<dbReference type="GO" id="GO:0004180">
    <property type="term" value="F:carboxypeptidase activity"/>
    <property type="evidence" value="ECO:0007669"/>
    <property type="project" value="UniProtKB-KW"/>
</dbReference>
<sequence>MIDFRRNLNFLRRRGASETSATGSLRPRRSEAPRNKARFIIATGLFCSIYGVIGARLLMWGAMADPNDAYRAMANAGPVTRPDIVDRNGEVLATDIKTASLFAEPRRILDADEATEALLTVLPDLNPKVLHDRLSSKAGFAWLKRELTPRQQQEILALGIPGIGFRTEKRRFYPGGPTAAHIVGFTNVDNQGIAGMEKYVDDSGFRALQSSGFASNDSLEPVKLSIDLRVQHIVRDELVLAMQKYRAVAIGALVLDVNTGEVIAMASMPDFDPNSPGDALKKENLNRFSAGTFEMGSTFKIFTTAMALDFGKVNINSMVDTRPFFVAGHTIKEFHNKGASLSVPDIFKYSSNVGSAREADMVGLENHQEFLTRLGVLSRLKTELPEVAMPTQPRTWKKINSMTIAFGHGVSTTPLNTAVAAAAVINGGFLIPPTFLPRTQAQADEVKHRVLQEKTSLDMRTIFRINGEEGSGRAANVPGYHVGGKTGTAEKVINGHYAKDRRFNAYVGAFPIEKPRYIVMSIVDDPQIEPGKPNAQAGWNAAPLVGNIIRRAATFLNVKPDFGDAGKQLLVSY</sequence>
<protein>
    <submittedName>
        <fullName evidence="7">Cell division protein</fullName>
    </submittedName>
</protein>
<dbReference type="AlphaFoldDB" id="A0A175R8E5"/>
<dbReference type="InterPro" id="IPR001460">
    <property type="entry name" value="PCN-bd_Tpept"/>
</dbReference>
<dbReference type="PANTHER" id="PTHR30627">
    <property type="entry name" value="PEPTIDOGLYCAN D,D-TRANSPEPTIDASE"/>
    <property type="match status" value="1"/>
</dbReference>
<keyword evidence="4" id="KW-1133">Transmembrane helix</keyword>
<keyword evidence="2" id="KW-0121">Carboxypeptidase</keyword>
<dbReference type="InterPro" id="IPR005311">
    <property type="entry name" value="PBP_dimer"/>
</dbReference>
<evidence type="ECO:0000256" key="4">
    <source>
        <dbReference type="SAM" id="Phobius"/>
    </source>
</evidence>
<dbReference type="STRING" id="401562.NS365_13940"/>
<feature type="transmembrane region" description="Helical" evidence="4">
    <location>
        <begin position="39"/>
        <end position="63"/>
    </location>
</feature>
<dbReference type="Proteomes" id="UP000078272">
    <property type="component" value="Unassembled WGS sequence"/>
</dbReference>
<feature type="domain" description="Penicillin-binding protein dimerisation" evidence="6">
    <location>
        <begin position="78"/>
        <end position="189"/>
    </location>
</feature>
<keyword evidence="4" id="KW-0812">Transmembrane</keyword>
<feature type="domain" description="Penicillin-binding protein transpeptidase" evidence="5">
    <location>
        <begin position="251"/>
        <end position="549"/>
    </location>
</feature>
<dbReference type="GO" id="GO:0008658">
    <property type="term" value="F:penicillin binding"/>
    <property type="evidence" value="ECO:0007669"/>
    <property type="project" value="InterPro"/>
</dbReference>
<evidence type="ECO:0000256" key="1">
    <source>
        <dbReference type="ARBA" id="ARBA00004370"/>
    </source>
</evidence>
<dbReference type="OrthoDB" id="9789078at2"/>
<dbReference type="Pfam" id="PF03717">
    <property type="entry name" value="PBP_dimer"/>
    <property type="match status" value="1"/>
</dbReference>
<reference evidence="7 8" key="1">
    <citation type="journal article" date="2016" name="Front. Microbiol.">
        <title>Genomic Resource of Rice Seed Associated Bacteria.</title>
        <authorList>
            <person name="Midha S."/>
            <person name="Bansal K."/>
            <person name="Sharma S."/>
            <person name="Kumar N."/>
            <person name="Patil P.P."/>
            <person name="Chaudhry V."/>
            <person name="Patil P.B."/>
        </authorList>
    </citation>
    <scope>NUCLEOTIDE SEQUENCE [LARGE SCALE GENOMIC DNA]</scope>
    <source>
        <strain evidence="7 8">NS226</strain>
    </source>
</reference>
<evidence type="ECO:0000259" key="5">
    <source>
        <dbReference type="Pfam" id="PF00905"/>
    </source>
</evidence>
<dbReference type="PATRIC" id="fig|401562.3.peg.2641"/>
<evidence type="ECO:0000256" key="2">
    <source>
        <dbReference type="ARBA" id="ARBA00022645"/>
    </source>
</evidence>
<dbReference type="InterPro" id="IPR012338">
    <property type="entry name" value="Beta-lactam/transpept-like"/>
</dbReference>